<evidence type="ECO:0000313" key="4">
    <source>
        <dbReference type="EMBL" id="CAD2189003.1"/>
    </source>
</evidence>
<proteinExistence type="inferred from homology"/>
<feature type="compositionally biased region" description="Low complexity" evidence="2">
    <location>
        <begin position="18"/>
        <end position="36"/>
    </location>
</feature>
<dbReference type="GO" id="GO:0060828">
    <property type="term" value="P:regulation of canonical Wnt signaling pathway"/>
    <property type="evidence" value="ECO:0007669"/>
    <property type="project" value="InterPro"/>
</dbReference>
<accession>A0A6V7WPS3</accession>
<feature type="region of interest" description="Disordered" evidence="2">
    <location>
        <begin position="1"/>
        <end position="36"/>
    </location>
</feature>
<dbReference type="EMBL" id="CAJEWN010000726">
    <property type="protein sequence ID" value="CAD2189003.1"/>
    <property type="molecule type" value="Genomic_DNA"/>
</dbReference>
<protein>
    <recommendedName>
        <fullName evidence="3">GSKIP domain-containing protein</fullName>
    </recommendedName>
</protein>
<sequence>MDMGNKCDNNRPHLDNKSPPSSISTMSGPSSPTPSISCETCTQLSQLEVEAFAAVGEVATFVKSISVSEILTRTPELLFLNLVTLENESYCIELTQKGWRICSDRLDCMYGDFRKLEMHINYYETIYSLLDSLSKLYRDQFSSSLASKLGKLQEERTSKMTERTTLTSERASKMTAREEEEKTEMTEKSEDYDEDEVYLAHVRGGSNLNGEKPNIEE</sequence>
<dbReference type="PANTHER" id="PTHR12490:SF4">
    <property type="entry name" value="GSK3B-INTERACTING PROTEIN"/>
    <property type="match status" value="1"/>
</dbReference>
<feature type="compositionally biased region" description="Basic and acidic residues" evidence="2">
    <location>
        <begin position="170"/>
        <end position="189"/>
    </location>
</feature>
<evidence type="ECO:0000313" key="5">
    <source>
        <dbReference type="Proteomes" id="UP000580250"/>
    </source>
</evidence>
<dbReference type="OrthoDB" id="5804279at2759"/>
<feature type="domain" description="GSKIP" evidence="3">
    <location>
        <begin position="48"/>
        <end position="152"/>
    </location>
</feature>
<dbReference type="Proteomes" id="UP000580250">
    <property type="component" value="Unassembled WGS sequence"/>
</dbReference>
<gene>
    <name evidence="4" type="ORF">MENT_LOCUS41696</name>
</gene>
<dbReference type="InterPro" id="IPR007967">
    <property type="entry name" value="GSKIP_dom"/>
</dbReference>
<organism evidence="4 5">
    <name type="scientific">Meloidogyne enterolobii</name>
    <name type="common">Root-knot nematode worm</name>
    <name type="synonym">Meloidogyne mayaguensis</name>
    <dbReference type="NCBI Taxonomy" id="390850"/>
    <lineage>
        <taxon>Eukaryota</taxon>
        <taxon>Metazoa</taxon>
        <taxon>Ecdysozoa</taxon>
        <taxon>Nematoda</taxon>
        <taxon>Chromadorea</taxon>
        <taxon>Rhabditida</taxon>
        <taxon>Tylenchina</taxon>
        <taxon>Tylenchomorpha</taxon>
        <taxon>Tylenchoidea</taxon>
        <taxon>Meloidogynidae</taxon>
        <taxon>Meloidogyninae</taxon>
        <taxon>Meloidogyne</taxon>
    </lineage>
</organism>
<dbReference type="Pfam" id="PF05303">
    <property type="entry name" value="GSKIP_dom"/>
    <property type="match status" value="1"/>
</dbReference>
<dbReference type="Gene3D" id="3.30.2280.10">
    <property type="entry name" value="Hypothetical protein (hspc210)"/>
    <property type="match status" value="1"/>
</dbReference>
<feature type="region of interest" description="Disordered" evidence="2">
    <location>
        <begin position="152"/>
        <end position="194"/>
    </location>
</feature>
<dbReference type="InterPro" id="IPR037395">
    <property type="entry name" value="GSKIP"/>
</dbReference>
<name>A0A6V7WPS3_MELEN</name>
<dbReference type="AlphaFoldDB" id="A0A6V7WPS3"/>
<feature type="compositionally biased region" description="Basic and acidic residues" evidence="2">
    <location>
        <begin position="152"/>
        <end position="162"/>
    </location>
</feature>
<dbReference type="GO" id="GO:0051018">
    <property type="term" value="F:protein kinase A binding"/>
    <property type="evidence" value="ECO:0007669"/>
    <property type="project" value="TreeGrafter"/>
</dbReference>
<dbReference type="InterPro" id="IPR023231">
    <property type="entry name" value="GSKIP_dom_sf"/>
</dbReference>
<dbReference type="GO" id="GO:0005737">
    <property type="term" value="C:cytoplasm"/>
    <property type="evidence" value="ECO:0007669"/>
    <property type="project" value="TreeGrafter"/>
</dbReference>
<evidence type="ECO:0000256" key="2">
    <source>
        <dbReference type="SAM" id="MobiDB-lite"/>
    </source>
</evidence>
<reference evidence="4 5" key="1">
    <citation type="submission" date="2020-08" db="EMBL/GenBank/DDBJ databases">
        <authorList>
            <person name="Koutsovoulos G."/>
            <person name="Danchin GJ E."/>
        </authorList>
    </citation>
    <scope>NUCLEOTIDE SEQUENCE [LARGE SCALE GENOMIC DNA]</scope>
</reference>
<dbReference type="GO" id="GO:0019207">
    <property type="term" value="F:kinase regulator activity"/>
    <property type="evidence" value="ECO:0007669"/>
    <property type="project" value="TreeGrafter"/>
</dbReference>
<evidence type="ECO:0000256" key="1">
    <source>
        <dbReference type="ARBA" id="ARBA00009571"/>
    </source>
</evidence>
<evidence type="ECO:0000259" key="3">
    <source>
        <dbReference type="Pfam" id="PF05303"/>
    </source>
</evidence>
<comment type="similarity">
    <text evidence="1">Belongs to the GSKIP family.</text>
</comment>
<comment type="caution">
    <text evidence="4">The sequence shown here is derived from an EMBL/GenBank/DDBJ whole genome shotgun (WGS) entry which is preliminary data.</text>
</comment>
<dbReference type="PANTHER" id="PTHR12490">
    <property type="entry name" value="GSK3B-INTERACTING PROTEIN"/>
    <property type="match status" value="1"/>
</dbReference>
<dbReference type="SUPFAM" id="SSF103107">
    <property type="entry name" value="Hypothetical protein c14orf129, hspc210"/>
    <property type="match status" value="1"/>
</dbReference>